<organism evidence="1 2">
    <name type="scientific">Gossypium arboreum</name>
    <name type="common">Tree cotton</name>
    <name type="synonym">Gossypium nanking</name>
    <dbReference type="NCBI Taxonomy" id="29729"/>
    <lineage>
        <taxon>Eukaryota</taxon>
        <taxon>Viridiplantae</taxon>
        <taxon>Streptophyta</taxon>
        <taxon>Embryophyta</taxon>
        <taxon>Tracheophyta</taxon>
        <taxon>Spermatophyta</taxon>
        <taxon>Magnoliopsida</taxon>
        <taxon>eudicotyledons</taxon>
        <taxon>Gunneridae</taxon>
        <taxon>Pentapetalae</taxon>
        <taxon>rosids</taxon>
        <taxon>malvids</taxon>
        <taxon>Malvales</taxon>
        <taxon>Malvaceae</taxon>
        <taxon>Malvoideae</taxon>
        <taxon>Gossypium</taxon>
    </lineage>
</organism>
<gene>
    <name evidence="1" type="ORF">F383_04874</name>
</gene>
<evidence type="ECO:0000313" key="1">
    <source>
        <dbReference type="EMBL" id="KHG18757.1"/>
    </source>
</evidence>
<dbReference type="Proteomes" id="UP000032142">
    <property type="component" value="Unassembled WGS sequence"/>
</dbReference>
<dbReference type="AlphaFoldDB" id="A0A0B0P1K2"/>
<protein>
    <submittedName>
        <fullName evidence="1">Uncharacterized protein</fullName>
    </submittedName>
</protein>
<evidence type="ECO:0000313" key="2">
    <source>
        <dbReference type="Proteomes" id="UP000032142"/>
    </source>
</evidence>
<name>A0A0B0P1K2_GOSAR</name>
<proteinExistence type="predicted"/>
<sequence length="30" mass="3308">MSLGLPFWSSSCICCRLTTARMSLPIFSAQ</sequence>
<keyword evidence="2" id="KW-1185">Reference proteome</keyword>
<reference evidence="2" key="1">
    <citation type="submission" date="2014-09" db="EMBL/GenBank/DDBJ databases">
        <authorList>
            <person name="Mudge J."/>
            <person name="Ramaraj T."/>
            <person name="Lindquist I.E."/>
            <person name="Bharti A.K."/>
            <person name="Sundararajan A."/>
            <person name="Cameron C.T."/>
            <person name="Woodward J.E."/>
            <person name="May G.D."/>
            <person name="Brubaker C."/>
            <person name="Broadhvest J."/>
            <person name="Wilkins T.A."/>
        </authorList>
    </citation>
    <scope>NUCLEOTIDE SEQUENCE</scope>
    <source>
        <strain evidence="2">cv. AKA8401</strain>
    </source>
</reference>
<accession>A0A0B0P1K2</accession>
<dbReference type="EMBL" id="KN411318">
    <property type="protein sequence ID" value="KHG18757.1"/>
    <property type="molecule type" value="Genomic_DNA"/>
</dbReference>